<dbReference type="Proteomes" id="UP001196870">
    <property type="component" value="Unassembled WGS sequence"/>
</dbReference>
<reference evidence="4" key="1">
    <citation type="journal article" date="2021" name="Syst. Appl. Microbiol.">
        <title>Roseomonas hellenica sp. nov., isolated from roots of wild-growing Alkanna tinctoria.</title>
        <authorList>
            <person name="Rat A."/>
            <person name="Naranjo H.D."/>
            <person name="Lebbe L."/>
            <person name="Cnockaert M."/>
            <person name="Krigas N."/>
            <person name="Grigoriadou K."/>
            <person name="Maloupa E."/>
            <person name="Willems A."/>
        </authorList>
    </citation>
    <scope>NUCLEOTIDE SEQUENCE [LARGE SCALE GENOMIC DNA]</scope>
    <source>
        <strain evidence="4">LMG 31523</strain>
    </source>
</reference>
<comment type="caution">
    <text evidence="3">The sequence shown here is derived from an EMBL/GenBank/DDBJ whole genome shotgun (WGS) entry which is preliminary data.</text>
</comment>
<sequence length="227" mass="24547">MTGGKSDQDDRIRKRQARRGMEELPGQGMALVRSMSEMAVIDRLDAERARLFALLGRLLSAAPDAALLDGLRRLPGDPSPLGRAYAGLAEAATRHGPEAIEREYFDLFIGVGRGELLPYASYYLTGFLHERPLADLRATLGRIGAQRAAGVPEPEDHLAFVCDVMAGLMEARFAGDPAEFFARHIKPWAARAFADLEGAGSARFYRAVGALGRIAIEIETAAAELPA</sequence>
<evidence type="ECO:0000313" key="3">
    <source>
        <dbReference type="EMBL" id="MBR0666777.1"/>
    </source>
</evidence>
<evidence type="ECO:0000256" key="2">
    <source>
        <dbReference type="SAM" id="MobiDB-lite"/>
    </source>
</evidence>
<dbReference type="PANTHER" id="PTHR34227">
    <property type="entry name" value="CHAPERONE PROTEIN YCDY"/>
    <property type="match status" value="1"/>
</dbReference>
<dbReference type="PANTHER" id="PTHR34227:SF1">
    <property type="entry name" value="DIMETHYL SULFOXIDE REDUCTASE CHAPERONE-RELATED"/>
    <property type="match status" value="1"/>
</dbReference>
<proteinExistence type="predicted"/>
<keyword evidence="4" id="KW-1185">Reference proteome</keyword>
<feature type="compositionally biased region" description="Basic and acidic residues" evidence="2">
    <location>
        <begin position="1"/>
        <end position="12"/>
    </location>
</feature>
<dbReference type="InterPro" id="IPR020945">
    <property type="entry name" value="DMSO/NO3_reduct_chaperone"/>
</dbReference>
<dbReference type="EMBL" id="JAAGBB010000026">
    <property type="protein sequence ID" value="MBR0666777.1"/>
    <property type="molecule type" value="Genomic_DNA"/>
</dbReference>
<organism evidence="3 4">
    <name type="scientific">Plastoroseomonas hellenica</name>
    <dbReference type="NCBI Taxonomy" id="2687306"/>
    <lineage>
        <taxon>Bacteria</taxon>
        <taxon>Pseudomonadati</taxon>
        <taxon>Pseudomonadota</taxon>
        <taxon>Alphaproteobacteria</taxon>
        <taxon>Acetobacterales</taxon>
        <taxon>Acetobacteraceae</taxon>
        <taxon>Plastoroseomonas</taxon>
    </lineage>
</organism>
<gene>
    <name evidence="3" type="ORF">GXW71_20625</name>
</gene>
<keyword evidence="1" id="KW-0143">Chaperone</keyword>
<dbReference type="InterPro" id="IPR036411">
    <property type="entry name" value="TorD-like_sf"/>
</dbReference>
<dbReference type="SUPFAM" id="SSF89155">
    <property type="entry name" value="TorD-like"/>
    <property type="match status" value="1"/>
</dbReference>
<evidence type="ECO:0000256" key="1">
    <source>
        <dbReference type="ARBA" id="ARBA00023186"/>
    </source>
</evidence>
<protein>
    <submittedName>
        <fullName evidence="3">Molecular chaperone TorD family protein</fullName>
    </submittedName>
</protein>
<evidence type="ECO:0000313" key="4">
    <source>
        <dbReference type="Proteomes" id="UP001196870"/>
    </source>
</evidence>
<accession>A0ABS5F2K8</accession>
<name>A0ABS5F2K8_9PROT</name>
<dbReference type="Pfam" id="PF02613">
    <property type="entry name" value="Nitrate_red_del"/>
    <property type="match status" value="1"/>
</dbReference>
<dbReference type="InterPro" id="IPR050289">
    <property type="entry name" value="TorD/DmsD_chaperones"/>
</dbReference>
<feature type="region of interest" description="Disordered" evidence="2">
    <location>
        <begin position="1"/>
        <end position="20"/>
    </location>
</feature>
<dbReference type="Gene3D" id="1.10.3480.10">
    <property type="entry name" value="TorD-like"/>
    <property type="match status" value="1"/>
</dbReference>